<feature type="chain" id="PRO_5007574552" description="Type IX secretion system membrane protein PorP/SprF" evidence="1">
    <location>
        <begin position="24"/>
        <end position="336"/>
    </location>
</feature>
<dbReference type="Pfam" id="PF11751">
    <property type="entry name" value="PorP_SprF"/>
    <property type="match status" value="1"/>
</dbReference>
<organism evidence="2 3">
    <name type="scientific">Roseivirga echinicomitans</name>
    <dbReference type="NCBI Taxonomy" id="296218"/>
    <lineage>
        <taxon>Bacteria</taxon>
        <taxon>Pseudomonadati</taxon>
        <taxon>Bacteroidota</taxon>
        <taxon>Cytophagia</taxon>
        <taxon>Cytophagales</taxon>
        <taxon>Roseivirgaceae</taxon>
        <taxon>Roseivirga</taxon>
    </lineage>
</organism>
<sequence length="336" mass="38313">MRGLNLYRLFLIGLILLTNNAFAQQITEFSQYLNNNYLINPAATNISNYLNLDFSVRKQESNRINDVSSYYMSVYGTIKSPILTQKMSNGFRLTRYVDNSTIKAFNPKPIPVIGAVISKDNFGLLEKTTAHITTGIHLPLSARYSLSTAATIGQVRLNVSDDYFILEDNDLPFNQFITSFNKEKFLDLGLGIWFYSDQLQLGYGIKRLFSGNSSNQESEDGFKIKNQHLINAGYKFTLNSDWQLISSLLYRVSPYEKNTSDYSMKLIFKENLWTTLSLRKEKILVFNLGLKLNDSISFSYSYDHGSKNQGMESLSANEIAFQFSTSKSKKQSSIKR</sequence>
<comment type="caution">
    <text evidence="2">The sequence shown here is derived from an EMBL/GenBank/DDBJ whole genome shotgun (WGS) entry which is preliminary data.</text>
</comment>
<dbReference type="EMBL" id="LRDB01000017">
    <property type="protein sequence ID" value="KYG76975.1"/>
    <property type="molecule type" value="Genomic_DNA"/>
</dbReference>
<evidence type="ECO:0008006" key="4">
    <source>
        <dbReference type="Google" id="ProtNLM"/>
    </source>
</evidence>
<evidence type="ECO:0000313" key="2">
    <source>
        <dbReference type="EMBL" id="KYG76975.1"/>
    </source>
</evidence>
<proteinExistence type="predicted"/>
<protein>
    <recommendedName>
        <fullName evidence="4">Type IX secretion system membrane protein PorP/SprF</fullName>
    </recommendedName>
</protein>
<dbReference type="NCBIfam" id="TIGR03519">
    <property type="entry name" value="T9SS_PorP_fam"/>
    <property type="match status" value="1"/>
</dbReference>
<gene>
    <name evidence="2" type="ORF">AWN68_18500</name>
</gene>
<dbReference type="Proteomes" id="UP000075615">
    <property type="component" value="Unassembled WGS sequence"/>
</dbReference>
<dbReference type="STRING" id="296218.AWN68_18500"/>
<evidence type="ECO:0000256" key="1">
    <source>
        <dbReference type="SAM" id="SignalP"/>
    </source>
</evidence>
<accession>A0A150XE19</accession>
<dbReference type="OrthoDB" id="978914at2"/>
<evidence type="ECO:0000313" key="3">
    <source>
        <dbReference type="Proteomes" id="UP000075615"/>
    </source>
</evidence>
<reference evidence="2 3" key="1">
    <citation type="submission" date="2016-01" db="EMBL/GenBank/DDBJ databases">
        <title>Genome sequencing of Roseivirga echinicomitans KMM 6058.</title>
        <authorList>
            <person name="Selvaratnam C."/>
            <person name="Thevarajoo S."/>
            <person name="Goh K.M."/>
            <person name="Ee R."/>
            <person name="Chan K.-G."/>
            <person name="Chong C.S."/>
        </authorList>
    </citation>
    <scope>NUCLEOTIDE SEQUENCE [LARGE SCALE GENOMIC DNA]</scope>
    <source>
        <strain evidence="2 3">KMM 6058</strain>
    </source>
</reference>
<dbReference type="InterPro" id="IPR019861">
    <property type="entry name" value="PorP/SprF_Bacteroidetes"/>
</dbReference>
<keyword evidence="3" id="KW-1185">Reference proteome</keyword>
<dbReference type="RefSeq" id="WP_068415449.1">
    <property type="nucleotide sequence ID" value="NZ_LRDB01000017.1"/>
</dbReference>
<dbReference type="AlphaFoldDB" id="A0A150XE19"/>
<name>A0A150XE19_9BACT</name>
<feature type="signal peptide" evidence="1">
    <location>
        <begin position="1"/>
        <end position="23"/>
    </location>
</feature>
<keyword evidence="1" id="KW-0732">Signal</keyword>